<name>A0ABS4LU53_9ACTN</name>
<reference evidence="1 2" key="1">
    <citation type="submission" date="2021-03" db="EMBL/GenBank/DDBJ databases">
        <title>Genomic Encyclopedia of Type Strains, Phase IV (KMG-IV): sequencing the most valuable type-strain genomes for metagenomic binning, comparative biology and taxonomic classification.</title>
        <authorList>
            <person name="Goeker M."/>
        </authorList>
    </citation>
    <scope>NUCLEOTIDE SEQUENCE [LARGE SCALE GENOMIC DNA]</scope>
    <source>
        <strain evidence="1 2">DSM 40499</strain>
    </source>
</reference>
<comment type="caution">
    <text evidence="1">The sequence shown here is derived from an EMBL/GenBank/DDBJ whole genome shotgun (WGS) entry which is preliminary data.</text>
</comment>
<dbReference type="Proteomes" id="UP001519309">
    <property type="component" value="Unassembled WGS sequence"/>
</dbReference>
<evidence type="ECO:0008006" key="3">
    <source>
        <dbReference type="Google" id="ProtNLM"/>
    </source>
</evidence>
<evidence type="ECO:0000313" key="1">
    <source>
        <dbReference type="EMBL" id="MBP2050935.1"/>
    </source>
</evidence>
<evidence type="ECO:0000313" key="2">
    <source>
        <dbReference type="Proteomes" id="UP001519309"/>
    </source>
</evidence>
<protein>
    <recommendedName>
        <fullName evidence="3">Peptidase M23</fullName>
    </recommendedName>
</protein>
<dbReference type="EMBL" id="JAGGLP010000007">
    <property type="protein sequence ID" value="MBP2050935.1"/>
    <property type="molecule type" value="Genomic_DNA"/>
</dbReference>
<organism evidence="1 2">
    <name type="scientific">Streptomyces griseochromogenes</name>
    <dbReference type="NCBI Taxonomy" id="68214"/>
    <lineage>
        <taxon>Bacteria</taxon>
        <taxon>Bacillati</taxon>
        <taxon>Actinomycetota</taxon>
        <taxon>Actinomycetes</taxon>
        <taxon>Kitasatosporales</taxon>
        <taxon>Streptomycetaceae</taxon>
        <taxon>Streptomyces</taxon>
    </lineage>
</organism>
<accession>A0ABS4LU53</accession>
<sequence length="179" mass="19289">MKSWNLDIPVSLLHEGESLMPKGRYLAAATSVISAAVLGVGGAASDAGAATWTSTHTVNNCDYACVVIFYNSQYGGSRTTFENNKAEEGIPNLGPYTFKTVGAGQGLSVKNHAASAQARNYGLGYNVTIYRNSGYAGPCDRLQAGHEYTYASKLANTYNDDASLYWRDRVQSQGCKYWS</sequence>
<dbReference type="RefSeq" id="WP_159400233.1">
    <property type="nucleotide sequence ID" value="NZ_CP016279.1"/>
</dbReference>
<proteinExistence type="predicted"/>
<keyword evidence="2" id="KW-1185">Reference proteome</keyword>
<gene>
    <name evidence="1" type="ORF">J2Z21_003885</name>
</gene>